<organism evidence="2 3">
    <name type="scientific">Candidatus Falkowbacteria bacterium RIFOXYC2_FULL_48_21</name>
    <dbReference type="NCBI Taxonomy" id="1798005"/>
    <lineage>
        <taxon>Bacteria</taxon>
        <taxon>Candidatus Falkowiibacteriota</taxon>
    </lineage>
</organism>
<keyword evidence="1" id="KW-0812">Transmembrane</keyword>
<dbReference type="AlphaFoldDB" id="A0A1F5T6X3"/>
<protein>
    <recommendedName>
        <fullName evidence="4">PrgI family protein</fullName>
    </recommendedName>
</protein>
<dbReference type="InterPro" id="IPR024414">
    <property type="entry name" value="Uncharacterised_PrgI"/>
</dbReference>
<evidence type="ECO:0000313" key="3">
    <source>
        <dbReference type="Proteomes" id="UP000178656"/>
    </source>
</evidence>
<name>A0A1F5T6X3_9BACT</name>
<keyword evidence="1" id="KW-0472">Membrane</keyword>
<dbReference type="EMBL" id="MFGM01000070">
    <property type="protein sequence ID" value="OGF34649.1"/>
    <property type="molecule type" value="Genomic_DNA"/>
</dbReference>
<evidence type="ECO:0008006" key="4">
    <source>
        <dbReference type="Google" id="ProtNLM"/>
    </source>
</evidence>
<evidence type="ECO:0000256" key="1">
    <source>
        <dbReference type="SAM" id="Phobius"/>
    </source>
</evidence>
<feature type="transmembrane region" description="Helical" evidence="1">
    <location>
        <begin position="20"/>
        <end position="39"/>
    </location>
</feature>
<gene>
    <name evidence="2" type="ORF">A2482_00920</name>
</gene>
<feature type="transmembrane region" description="Helical" evidence="1">
    <location>
        <begin position="45"/>
        <end position="64"/>
    </location>
</feature>
<keyword evidence="1" id="KW-1133">Transmembrane helix</keyword>
<evidence type="ECO:0000313" key="2">
    <source>
        <dbReference type="EMBL" id="OGF34649.1"/>
    </source>
</evidence>
<comment type="caution">
    <text evidence="2">The sequence shown here is derived from an EMBL/GenBank/DDBJ whole genome shotgun (WGS) entry which is preliminary data.</text>
</comment>
<dbReference type="Pfam" id="PF12666">
    <property type="entry name" value="PrgI"/>
    <property type="match status" value="1"/>
</dbReference>
<proteinExistence type="predicted"/>
<dbReference type="Proteomes" id="UP000178656">
    <property type="component" value="Unassembled WGS sequence"/>
</dbReference>
<accession>A0A1F5T6X3</accession>
<reference evidence="2 3" key="1">
    <citation type="journal article" date="2016" name="Nat. Commun.">
        <title>Thousands of microbial genomes shed light on interconnected biogeochemical processes in an aquifer system.</title>
        <authorList>
            <person name="Anantharaman K."/>
            <person name="Brown C.T."/>
            <person name="Hug L.A."/>
            <person name="Sharon I."/>
            <person name="Castelle C.J."/>
            <person name="Probst A.J."/>
            <person name="Thomas B.C."/>
            <person name="Singh A."/>
            <person name="Wilkins M.J."/>
            <person name="Karaoz U."/>
            <person name="Brodie E.L."/>
            <person name="Williams K.H."/>
            <person name="Hubbard S.S."/>
            <person name="Banfield J.F."/>
        </authorList>
    </citation>
    <scope>NUCLEOTIDE SEQUENCE [LARGE SCALE GENOMIC DNA]</scope>
</reference>
<sequence>MQQFLVPQFIDVEDQIIGPITTRQFVMLLVGVLFTFILYKLLAFAYFAVAGFLVLGATAILAFARVNGRPIHFLLLNFLQTAKRPKMRVWNREMFVRSVQMVDSDISEVKKVEILKESTSGSRLRDLSLIVNTGGVYRGGEES</sequence>